<protein>
    <submittedName>
        <fullName evidence="3">Nitroreductase family deazaflavin-dependent oxidoreductase</fullName>
    </submittedName>
</protein>
<dbReference type="SUPFAM" id="SSF50475">
    <property type="entry name" value="FMN-binding split barrel"/>
    <property type="match status" value="1"/>
</dbReference>
<comment type="caution">
    <text evidence="3">The sequence shown here is derived from an EMBL/GenBank/DDBJ whole genome shotgun (WGS) entry which is preliminary data.</text>
</comment>
<dbReference type="PANTHER" id="PTHR39428:SF1">
    <property type="entry name" value="F420H(2)-DEPENDENT QUINONE REDUCTASE RV1261C"/>
    <property type="match status" value="1"/>
</dbReference>
<dbReference type="InterPro" id="IPR012349">
    <property type="entry name" value="Split_barrel_FMN-bd"/>
</dbReference>
<comment type="catalytic activity">
    <reaction evidence="2">
        <text>oxidized coenzyme F420-(gamma-L-Glu)(n) + a quinol + H(+) = reduced coenzyme F420-(gamma-L-Glu)(n) + a quinone</text>
        <dbReference type="Rhea" id="RHEA:39663"/>
        <dbReference type="Rhea" id="RHEA-COMP:12939"/>
        <dbReference type="Rhea" id="RHEA-COMP:14378"/>
        <dbReference type="ChEBI" id="CHEBI:15378"/>
        <dbReference type="ChEBI" id="CHEBI:24646"/>
        <dbReference type="ChEBI" id="CHEBI:132124"/>
        <dbReference type="ChEBI" id="CHEBI:133980"/>
        <dbReference type="ChEBI" id="CHEBI:139511"/>
    </reaction>
</comment>
<dbReference type="Pfam" id="PF04075">
    <property type="entry name" value="F420H2_quin_red"/>
    <property type="match status" value="1"/>
</dbReference>
<dbReference type="InterPro" id="IPR004378">
    <property type="entry name" value="F420H2_quin_Rdtase"/>
</dbReference>
<evidence type="ECO:0000256" key="1">
    <source>
        <dbReference type="ARBA" id="ARBA00008710"/>
    </source>
</evidence>
<dbReference type="PANTHER" id="PTHR39428">
    <property type="entry name" value="F420H(2)-DEPENDENT QUINONE REDUCTASE RV1261C"/>
    <property type="match status" value="1"/>
</dbReference>
<sequence length="157" mass="17462">MNPITAVARRLGRKKWFSDLGRAVVPVDLAVQRRTKGKISLLALLGLPSMLLTTTGRKSGQPREVPLLHVPHPRGFIVTASNWGGEKHPAWSANLIANPDARALVRAKPVALRAELAEGELREQLWAQIIQHWPAYDTYAERAGSRRIRVFLLTPRG</sequence>
<proteinExistence type="inferred from homology"/>
<name>A0ABP7RZG1_9PSEU</name>
<gene>
    <name evidence="3" type="ORF">GCM10022247_26670</name>
</gene>
<dbReference type="Proteomes" id="UP001501747">
    <property type="component" value="Unassembled WGS sequence"/>
</dbReference>
<accession>A0ABP7RZG1</accession>
<dbReference type="RefSeq" id="WP_344874377.1">
    <property type="nucleotide sequence ID" value="NZ_BAABAL010000007.1"/>
</dbReference>
<evidence type="ECO:0000313" key="3">
    <source>
        <dbReference type="EMBL" id="GAA4004302.1"/>
    </source>
</evidence>
<evidence type="ECO:0000256" key="2">
    <source>
        <dbReference type="ARBA" id="ARBA00049106"/>
    </source>
</evidence>
<comment type="similarity">
    <text evidence="1">Belongs to the F420H(2)-dependent quinone reductase family.</text>
</comment>
<organism evidence="3 4">
    <name type="scientific">Allokutzneria multivorans</name>
    <dbReference type="NCBI Taxonomy" id="1142134"/>
    <lineage>
        <taxon>Bacteria</taxon>
        <taxon>Bacillati</taxon>
        <taxon>Actinomycetota</taxon>
        <taxon>Actinomycetes</taxon>
        <taxon>Pseudonocardiales</taxon>
        <taxon>Pseudonocardiaceae</taxon>
        <taxon>Allokutzneria</taxon>
    </lineage>
</organism>
<dbReference type="NCBIfam" id="TIGR00026">
    <property type="entry name" value="hi_GC_TIGR00026"/>
    <property type="match status" value="1"/>
</dbReference>
<dbReference type="Gene3D" id="2.30.110.10">
    <property type="entry name" value="Electron Transport, Fmn-binding Protein, Chain A"/>
    <property type="match status" value="1"/>
</dbReference>
<dbReference type="EMBL" id="BAABAL010000007">
    <property type="protein sequence ID" value="GAA4004302.1"/>
    <property type="molecule type" value="Genomic_DNA"/>
</dbReference>
<reference evidence="4" key="1">
    <citation type="journal article" date="2019" name="Int. J. Syst. Evol. Microbiol.">
        <title>The Global Catalogue of Microorganisms (GCM) 10K type strain sequencing project: providing services to taxonomists for standard genome sequencing and annotation.</title>
        <authorList>
            <consortium name="The Broad Institute Genomics Platform"/>
            <consortium name="The Broad Institute Genome Sequencing Center for Infectious Disease"/>
            <person name="Wu L."/>
            <person name="Ma J."/>
        </authorList>
    </citation>
    <scope>NUCLEOTIDE SEQUENCE [LARGE SCALE GENOMIC DNA]</scope>
    <source>
        <strain evidence="4">JCM 17342</strain>
    </source>
</reference>
<evidence type="ECO:0000313" key="4">
    <source>
        <dbReference type="Proteomes" id="UP001501747"/>
    </source>
</evidence>
<keyword evidence="4" id="KW-1185">Reference proteome</keyword>